<keyword evidence="3" id="KW-0600">Photoreceptor protein</keyword>
<accession>A0ABS0XM33</accession>
<keyword evidence="13" id="KW-0157">Chromophore</keyword>
<dbReference type="Gene3D" id="3.30.450.20">
    <property type="entry name" value="PAS domain"/>
    <property type="match status" value="2"/>
</dbReference>
<feature type="domain" description="PAS" evidence="16">
    <location>
        <begin position="1"/>
        <end position="35"/>
    </location>
</feature>
<dbReference type="SMART" id="SM00086">
    <property type="entry name" value="PAC"/>
    <property type="match status" value="2"/>
</dbReference>
<gene>
    <name evidence="18" type="ORF">JAO74_04775</name>
</gene>
<evidence type="ECO:0000256" key="8">
    <source>
        <dbReference type="ARBA" id="ARBA00022679"/>
    </source>
</evidence>
<evidence type="ECO:0000256" key="5">
    <source>
        <dbReference type="ARBA" id="ARBA00022606"/>
    </source>
</evidence>
<evidence type="ECO:0000259" key="16">
    <source>
        <dbReference type="PROSITE" id="PS50112"/>
    </source>
</evidence>
<dbReference type="Proteomes" id="UP000640426">
    <property type="component" value="Unassembled WGS sequence"/>
</dbReference>
<keyword evidence="5" id="KW-0716">Sensory transduction</keyword>
<dbReference type="InterPro" id="IPR000014">
    <property type="entry name" value="PAS"/>
</dbReference>
<keyword evidence="14" id="KW-0843">Virulence</keyword>
<dbReference type="InterPro" id="IPR013655">
    <property type="entry name" value="PAS_fold_3"/>
</dbReference>
<evidence type="ECO:0000256" key="4">
    <source>
        <dbReference type="ARBA" id="ARBA00022553"/>
    </source>
</evidence>
<dbReference type="Pfam" id="PF08447">
    <property type="entry name" value="PAS_3"/>
    <property type="match status" value="1"/>
</dbReference>
<proteinExistence type="predicted"/>
<evidence type="ECO:0000313" key="19">
    <source>
        <dbReference type="Proteomes" id="UP000640426"/>
    </source>
</evidence>
<dbReference type="PANTHER" id="PTHR41523">
    <property type="entry name" value="TWO-COMPONENT SYSTEM SENSOR PROTEIN"/>
    <property type="match status" value="1"/>
</dbReference>
<dbReference type="NCBIfam" id="TIGR00229">
    <property type="entry name" value="sensory_box"/>
    <property type="match status" value="2"/>
</dbReference>
<dbReference type="SUPFAM" id="SSF55785">
    <property type="entry name" value="PYP-like sensor domain (PAS domain)"/>
    <property type="match status" value="2"/>
</dbReference>
<dbReference type="PROSITE" id="PS50112">
    <property type="entry name" value="PAS"/>
    <property type="match status" value="1"/>
</dbReference>
<keyword evidence="19" id="KW-1185">Reference proteome</keyword>
<keyword evidence="11" id="KW-0418">Kinase</keyword>
<keyword evidence="7" id="KW-0288">FMN</keyword>
<keyword evidence="9" id="KW-0677">Repeat</keyword>
<keyword evidence="12" id="KW-0067">ATP-binding</keyword>
<organism evidence="18 19">
    <name type="scientific">Sphingomonas mollis</name>
    <dbReference type="NCBI Taxonomy" id="2795726"/>
    <lineage>
        <taxon>Bacteria</taxon>
        <taxon>Pseudomonadati</taxon>
        <taxon>Pseudomonadota</taxon>
        <taxon>Alphaproteobacteria</taxon>
        <taxon>Sphingomonadales</taxon>
        <taxon>Sphingomonadaceae</taxon>
        <taxon>Sphingomonas</taxon>
    </lineage>
</organism>
<evidence type="ECO:0000256" key="11">
    <source>
        <dbReference type="ARBA" id="ARBA00022777"/>
    </source>
</evidence>
<feature type="domain" description="PAC" evidence="17">
    <location>
        <begin position="189"/>
        <end position="241"/>
    </location>
</feature>
<feature type="domain" description="PAC" evidence="17">
    <location>
        <begin position="60"/>
        <end position="114"/>
    </location>
</feature>
<sequence length="431" mass="47432">MAISDPRLPDNPIVHINDAFEQLTGYRRDEVVGRNCRFLQGPLTAAADVDRLRTAIARRERIVIDLLNHRKDGTPFWNRLHIAPVFDADGELCYFVASQHDVTLERRQQVDLADSASRLEFALKAGRLGAWTLDPATGRLDASTGCKAVFGRAAHEPFDYDDLRAAIHPEDRDRVLAAIDRTIATGADYDIEYRLVTPAGEVRWAAIRGELLTRRDGSPLSMSGFSTDITERRRMEEHRELLAGELTHRVKNTLATVGAIVNQTLRDAGSMEAARDTIAGRIASLAVAHDLLLREEVEGAAIGDIVAGVMAPFDDTKGRRLTMDGPDVKLEPRVALAFSMALHELATNASKYGALSVADGHVTIAWHIDAGVTGRRLAFRWQESGGPPVVTPTRTGFGSRMIERVLAQHIRGKARVDYRPDGVVFDIDAPL</sequence>
<keyword evidence="6" id="KW-0285">Flavoprotein</keyword>
<evidence type="ECO:0000256" key="6">
    <source>
        <dbReference type="ARBA" id="ARBA00022630"/>
    </source>
</evidence>
<comment type="caution">
    <text evidence="18">The sequence shown here is derived from an EMBL/GenBank/DDBJ whole genome shotgun (WGS) entry which is preliminary data.</text>
</comment>
<evidence type="ECO:0000256" key="14">
    <source>
        <dbReference type="ARBA" id="ARBA00023026"/>
    </source>
</evidence>
<evidence type="ECO:0000259" key="17">
    <source>
        <dbReference type="PROSITE" id="PS50113"/>
    </source>
</evidence>
<dbReference type="EMBL" id="JAELXS010000002">
    <property type="protein sequence ID" value="MBJ6121104.1"/>
    <property type="molecule type" value="Genomic_DNA"/>
</dbReference>
<dbReference type="InterPro" id="IPR011102">
    <property type="entry name" value="Sig_transdc_His_kinase_HWE"/>
</dbReference>
<dbReference type="Gene3D" id="2.10.70.100">
    <property type="match status" value="1"/>
</dbReference>
<dbReference type="InterPro" id="IPR001610">
    <property type="entry name" value="PAC"/>
</dbReference>
<dbReference type="InterPro" id="IPR000700">
    <property type="entry name" value="PAS-assoc_C"/>
</dbReference>
<dbReference type="Pfam" id="PF07536">
    <property type="entry name" value="HWE_HK"/>
    <property type="match status" value="1"/>
</dbReference>
<keyword evidence="4" id="KW-0597">Phosphoprotein</keyword>
<dbReference type="SMART" id="SM00911">
    <property type="entry name" value="HWE_HK"/>
    <property type="match status" value="1"/>
</dbReference>
<evidence type="ECO:0000313" key="18">
    <source>
        <dbReference type="EMBL" id="MBJ6121104.1"/>
    </source>
</evidence>
<dbReference type="PANTHER" id="PTHR41523:SF7">
    <property type="entry name" value="HISTIDINE KINASE"/>
    <property type="match status" value="1"/>
</dbReference>
<evidence type="ECO:0000256" key="3">
    <source>
        <dbReference type="ARBA" id="ARBA00022543"/>
    </source>
</evidence>
<evidence type="ECO:0000256" key="9">
    <source>
        <dbReference type="ARBA" id="ARBA00022737"/>
    </source>
</evidence>
<keyword evidence="10" id="KW-0547">Nucleotide-binding</keyword>
<evidence type="ECO:0000256" key="15">
    <source>
        <dbReference type="ARBA" id="ARBA00023170"/>
    </source>
</evidence>
<reference evidence="19" key="1">
    <citation type="submission" date="2020-12" db="EMBL/GenBank/DDBJ databases">
        <title>Hymenobacter sp.</title>
        <authorList>
            <person name="Kim M.K."/>
        </authorList>
    </citation>
    <scope>NUCLEOTIDE SEQUENCE [LARGE SCALE GENOMIC DNA]</scope>
    <source>
        <strain evidence="19">BT553</strain>
    </source>
</reference>
<evidence type="ECO:0000256" key="10">
    <source>
        <dbReference type="ARBA" id="ARBA00022741"/>
    </source>
</evidence>
<dbReference type="EC" id="2.7.13.3" evidence="2"/>
<evidence type="ECO:0000256" key="12">
    <source>
        <dbReference type="ARBA" id="ARBA00022840"/>
    </source>
</evidence>
<dbReference type="InterPro" id="IPR035965">
    <property type="entry name" value="PAS-like_dom_sf"/>
</dbReference>
<dbReference type="Pfam" id="PF13426">
    <property type="entry name" value="PAS_9"/>
    <property type="match status" value="1"/>
</dbReference>
<dbReference type="Gene3D" id="3.30.565.10">
    <property type="entry name" value="Histidine kinase-like ATPase, C-terminal domain"/>
    <property type="match status" value="1"/>
</dbReference>
<dbReference type="InterPro" id="IPR036890">
    <property type="entry name" value="HATPase_C_sf"/>
</dbReference>
<comment type="catalytic activity">
    <reaction evidence="1">
        <text>ATP + protein L-histidine = ADP + protein N-phospho-L-histidine.</text>
        <dbReference type="EC" id="2.7.13.3"/>
    </reaction>
</comment>
<name>A0ABS0XM33_9SPHN</name>
<keyword evidence="8" id="KW-0808">Transferase</keyword>
<evidence type="ECO:0000256" key="2">
    <source>
        <dbReference type="ARBA" id="ARBA00012438"/>
    </source>
</evidence>
<keyword evidence="15" id="KW-0675">Receptor</keyword>
<evidence type="ECO:0000256" key="7">
    <source>
        <dbReference type="ARBA" id="ARBA00022643"/>
    </source>
</evidence>
<protein>
    <recommendedName>
        <fullName evidence="2">histidine kinase</fullName>
        <ecNumber evidence="2">2.7.13.3</ecNumber>
    </recommendedName>
</protein>
<dbReference type="PROSITE" id="PS50113">
    <property type="entry name" value="PAC"/>
    <property type="match status" value="2"/>
</dbReference>
<evidence type="ECO:0000256" key="1">
    <source>
        <dbReference type="ARBA" id="ARBA00000085"/>
    </source>
</evidence>
<evidence type="ECO:0000256" key="13">
    <source>
        <dbReference type="ARBA" id="ARBA00022991"/>
    </source>
</evidence>
<dbReference type="CDD" id="cd00130">
    <property type="entry name" value="PAS"/>
    <property type="match status" value="2"/>
</dbReference>